<protein>
    <recommendedName>
        <fullName evidence="6">Cell division control protein 73 C-terminal domain-containing protein</fullName>
    </recommendedName>
</protein>
<feature type="compositionally biased region" description="Polar residues" evidence="5">
    <location>
        <begin position="122"/>
        <end position="134"/>
    </location>
</feature>
<name>A0AAX4H5N2_9ASCO</name>
<dbReference type="AlphaFoldDB" id="A0AAX4H5N2"/>
<dbReference type="InterPro" id="IPR031336">
    <property type="entry name" value="CDC73_C"/>
</dbReference>
<evidence type="ECO:0000256" key="3">
    <source>
        <dbReference type="ARBA" id="ARBA00023163"/>
    </source>
</evidence>
<gene>
    <name evidence="7" type="ORF">PUMCH_001141</name>
</gene>
<dbReference type="Proteomes" id="UP001338582">
    <property type="component" value="Chromosome 1"/>
</dbReference>
<dbReference type="GO" id="GO:0016593">
    <property type="term" value="C:Cdc73/Paf1 complex"/>
    <property type="evidence" value="ECO:0007669"/>
    <property type="project" value="InterPro"/>
</dbReference>
<organism evidence="7 8">
    <name type="scientific">Australozyma saopauloensis</name>
    <dbReference type="NCBI Taxonomy" id="291208"/>
    <lineage>
        <taxon>Eukaryota</taxon>
        <taxon>Fungi</taxon>
        <taxon>Dikarya</taxon>
        <taxon>Ascomycota</taxon>
        <taxon>Saccharomycotina</taxon>
        <taxon>Pichiomycetes</taxon>
        <taxon>Metschnikowiaceae</taxon>
        <taxon>Australozyma</taxon>
    </lineage>
</organism>
<feature type="domain" description="Cell division control protein 73 C-terminal" evidence="6">
    <location>
        <begin position="202"/>
        <end position="353"/>
    </location>
</feature>
<evidence type="ECO:0000313" key="8">
    <source>
        <dbReference type="Proteomes" id="UP001338582"/>
    </source>
</evidence>
<evidence type="ECO:0000256" key="2">
    <source>
        <dbReference type="ARBA" id="ARBA00010427"/>
    </source>
</evidence>
<dbReference type="KEGG" id="asau:88172208"/>
<proteinExistence type="inferred from homology"/>
<keyword evidence="4" id="KW-0539">Nucleus</keyword>
<dbReference type="GO" id="GO:0006368">
    <property type="term" value="P:transcription elongation by RNA polymerase II"/>
    <property type="evidence" value="ECO:0007669"/>
    <property type="project" value="InterPro"/>
</dbReference>
<evidence type="ECO:0000313" key="7">
    <source>
        <dbReference type="EMBL" id="WPK23891.1"/>
    </source>
</evidence>
<dbReference type="Pfam" id="PF05179">
    <property type="entry name" value="CDC73_C"/>
    <property type="match status" value="1"/>
</dbReference>
<dbReference type="InterPro" id="IPR007852">
    <property type="entry name" value="Cdc73/Parafibromin"/>
</dbReference>
<evidence type="ECO:0000256" key="4">
    <source>
        <dbReference type="ARBA" id="ARBA00023242"/>
    </source>
</evidence>
<dbReference type="GO" id="GO:0032968">
    <property type="term" value="P:positive regulation of transcription elongation by RNA polymerase II"/>
    <property type="evidence" value="ECO:0007669"/>
    <property type="project" value="TreeGrafter"/>
</dbReference>
<dbReference type="Gene3D" id="3.40.50.11990">
    <property type="entry name" value="RNA polymerase II accessory factor, Cdc73 C-terminal domain"/>
    <property type="match status" value="1"/>
</dbReference>
<dbReference type="InterPro" id="IPR038103">
    <property type="entry name" value="CDC73_C_sf"/>
</dbReference>
<evidence type="ECO:0000256" key="5">
    <source>
        <dbReference type="SAM" id="MobiDB-lite"/>
    </source>
</evidence>
<keyword evidence="3" id="KW-0804">Transcription</keyword>
<dbReference type="EMBL" id="CP138894">
    <property type="protein sequence ID" value="WPK23891.1"/>
    <property type="molecule type" value="Genomic_DNA"/>
</dbReference>
<dbReference type="PANTHER" id="PTHR12466:SF8">
    <property type="entry name" value="PARAFIBROMIN"/>
    <property type="match status" value="1"/>
</dbReference>
<accession>A0AAX4H5N2</accession>
<dbReference type="GO" id="GO:0000993">
    <property type="term" value="F:RNA polymerase II complex binding"/>
    <property type="evidence" value="ECO:0007669"/>
    <property type="project" value="TreeGrafter"/>
</dbReference>
<reference evidence="7 8" key="1">
    <citation type="submission" date="2023-10" db="EMBL/GenBank/DDBJ databases">
        <title>Draft Genome Sequence of Candida saopaulonensis from a very Premature Infant with Sepsis.</title>
        <authorList>
            <person name="Ning Y."/>
            <person name="Dai R."/>
            <person name="Xiao M."/>
            <person name="Xu Y."/>
            <person name="Yan Q."/>
            <person name="Zhang L."/>
        </authorList>
    </citation>
    <scope>NUCLEOTIDE SEQUENCE [LARGE SCALE GENOMIC DNA]</scope>
    <source>
        <strain evidence="7 8">19XY460</strain>
    </source>
</reference>
<dbReference type="PANTHER" id="PTHR12466">
    <property type="entry name" value="CDC73 DOMAIN PROTEIN"/>
    <property type="match status" value="1"/>
</dbReference>
<dbReference type="GeneID" id="88172208"/>
<dbReference type="RefSeq" id="XP_062876276.1">
    <property type="nucleotide sequence ID" value="XM_063020206.1"/>
</dbReference>
<keyword evidence="8" id="KW-1185">Reference proteome</keyword>
<feature type="region of interest" description="Disordered" evidence="5">
    <location>
        <begin position="116"/>
        <end position="143"/>
    </location>
</feature>
<comment type="subcellular location">
    <subcellularLocation>
        <location evidence="1">Nucleus</location>
    </subcellularLocation>
</comment>
<evidence type="ECO:0000259" key="6">
    <source>
        <dbReference type="Pfam" id="PF05179"/>
    </source>
</evidence>
<evidence type="ECO:0000256" key="1">
    <source>
        <dbReference type="ARBA" id="ARBA00004123"/>
    </source>
</evidence>
<sequence>MDALRKLKDTATKGEAVQLLTSANNEDKTDSIKDASHVQFGSEPEHYALDEPTDVTIDGNKQSLRAVVFCWMHDKSSIVDYKDSCLQNNVPDFKFLVKEELNAWLNGTSDQCKFIELPDHGSNGSEATTGNENGTQKRKAADDPRMARIAQFEINSLDHNAALHGTKNVMLKNLISDAKKFASQLKKTKLSKTPTTSVASAKKQPIIIVSPATTALLSLTNIKQFLEEGKFVEPSLQRVENNVVTIERPSNRFVSPAHSIMVVDNVDLFTKPEYWDRVIAIFTTGQAWQFAKYKYSKPEILFQKYPGFYMSYQGDIVPKQIHDWNVSVVSVDRGEKRFRDKMIVKDLWMQLDKILLARNYGVE</sequence>
<comment type="similarity">
    <text evidence="2">Belongs to the CDC73 family.</text>
</comment>